<dbReference type="Gene3D" id="3.90.470.20">
    <property type="entry name" value="4'-phosphopantetheinyl transferase domain"/>
    <property type="match status" value="2"/>
</dbReference>
<dbReference type="RefSeq" id="WP_236256851.1">
    <property type="nucleotide sequence ID" value="NZ_BNEK01000003.1"/>
</dbReference>
<feature type="region of interest" description="Disordered" evidence="3">
    <location>
        <begin position="1"/>
        <end position="29"/>
    </location>
</feature>
<dbReference type="InterPro" id="IPR050559">
    <property type="entry name" value="P-Pant_transferase_sf"/>
</dbReference>
<accession>A0ABQ3TXF6</accession>
<evidence type="ECO:0000256" key="2">
    <source>
        <dbReference type="ARBA" id="ARBA00022679"/>
    </source>
</evidence>
<feature type="domain" description="4'-phosphopantetheinyl transferase" evidence="4">
    <location>
        <begin position="144"/>
        <end position="211"/>
    </location>
</feature>
<sequence>MSFTNPVQPAPESRRWAPAQALPRPEDRPGPGEVAVWLLRIPPSAAAAAAVAEGTLDERERERAARLRSQVARERYVTSHVGLRTLLGGYLGIAPAEVTFTRETCGMPDCDKPHGRPALAGEDTLHFSLSHSGDAALCAVAGVPVGADIEERDPERVGARLTGLIGQLHPGERAAIGALPEELRAEAFLGCWVRKEAYLKGIGTGLPGGIGAHHVGLAEGLAPADAPPGPSGWSFADLDAPPGYHAAVAVRDGAVTDETVRGEAVRDAAVRDAAVRDGAASGGAARPVVTLAGLRLG</sequence>
<dbReference type="Pfam" id="PF01648">
    <property type="entry name" value="ACPS"/>
    <property type="match status" value="1"/>
</dbReference>
<gene>
    <name evidence="5" type="ORF">TPA0910_24640</name>
</gene>
<proteinExistence type="inferred from homology"/>
<dbReference type="PANTHER" id="PTHR12215">
    <property type="entry name" value="PHOSPHOPANTETHEINE TRANSFERASE"/>
    <property type="match status" value="1"/>
</dbReference>
<dbReference type="InterPro" id="IPR008278">
    <property type="entry name" value="4-PPantetheinyl_Trfase_dom"/>
</dbReference>
<organism evidence="5 6">
    <name type="scientific">Streptomyces hygroscopicus</name>
    <dbReference type="NCBI Taxonomy" id="1912"/>
    <lineage>
        <taxon>Bacteria</taxon>
        <taxon>Bacillati</taxon>
        <taxon>Actinomycetota</taxon>
        <taxon>Actinomycetes</taxon>
        <taxon>Kitasatosporales</taxon>
        <taxon>Streptomycetaceae</taxon>
        <taxon>Streptomyces</taxon>
        <taxon>Streptomyces violaceusniger group</taxon>
    </lineage>
</organism>
<dbReference type="EMBL" id="BNEK01000003">
    <property type="protein sequence ID" value="GHJ28031.1"/>
    <property type="molecule type" value="Genomic_DNA"/>
</dbReference>
<keyword evidence="6" id="KW-1185">Reference proteome</keyword>
<evidence type="ECO:0000259" key="4">
    <source>
        <dbReference type="Pfam" id="PF01648"/>
    </source>
</evidence>
<keyword evidence="2" id="KW-0808">Transferase</keyword>
<comment type="caution">
    <text evidence="5">The sequence shown here is derived from an EMBL/GenBank/DDBJ whole genome shotgun (WGS) entry which is preliminary data.</text>
</comment>
<evidence type="ECO:0000313" key="6">
    <source>
        <dbReference type="Proteomes" id="UP001054854"/>
    </source>
</evidence>
<comment type="similarity">
    <text evidence="1">Belongs to the P-Pant transferase superfamily. Gsp/Sfp/HetI/AcpT family.</text>
</comment>
<dbReference type="PANTHER" id="PTHR12215:SF10">
    <property type="entry name" value="L-AMINOADIPATE-SEMIALDEHYDE DEHYDROGENASE-PHOSPHOPANTETHEINYL TRANSFERASE"/>
    <property type="match status" value="1"/>
</dbReference>
<evidence type="ECO:0000313" key="5">
    <source>
        <dbReference type="EMBL" id="GHJ28031.1"/>
    </source>
</evidence>
<dbReference type="InterPro" id="IPR037143">
    <property type="entry name" value="4-PPantetheinyl_Trfase_dom_sf"/>
</dbReference>
<reference evidence="5" key="1">
    <citation type="submission" date="2024-05" db="EMBL/GenBank/DDBJ databases">
        <title>Whole genome shotgun sequence of Streptomyces hygroscopicus NBRC 113678.</title>
        <authorList>
            <person name="Komaki H."/>
            <person name="Tamura T."/>
        </authorList>
    </citation>
    <scope>NUCLEOTIDE SEQUENCE</scope>
    <source>
        <strain evidence="5">N11-34</strain>
    </source>
</reference>
<dbReference type="Proteomes" id="UP001054854">
    <property type="component" value="Unassembled WGS sequence"/>
</dbReference>
<protein>
    <recommendedName>
        <fullName evidence="4">4'-phosphopantetheinyl transferase domain-containing protein</fullName>
    </recommendedName>
</protein>
<evidence type="ECO:0000256" key="1">
    <source>
        <dbReference type="ARBA" id="ARBA00010990"/>
    </source>
</evidence>
<name>A0ABQ3TXF6_STRHY</name>
<dbReference type="SUPFAM" id="SSF56214">
    <property type="entry name" value="4'-phosphopantetheinyl transferase"/>
    <property type="match status" value="2"/>
</dbReference>
<evidence type="ECO:0000256" key="3">
    <source>
        <dbReference type="SAM" id="MobiDB-lite"/>
    </source>
</evidence>